<accession>A0A510DSZ2</accession>
<dbReference type="Proteomes" id="UP000322983">
    <property type="component" value="Chromosome"/>
</dbReference>
<evidence type="ECO:0000313" key="1">
    <source>
        <dbReference type="EMBL" id="BBG23313.1"/>
    </source>
</evidence>
<dbReference type="EMBL" id="AP018929">
    <property type="protein sequence ID" value="BBG23313.1"/>
    <property type="molecule type" value="Genomic_DNA"/>
</dbReference>
<reference evidence="1 2" key="1">
    <citation type="journal article" date="2020" name="Int. J. Syst. Evol. Microbiol.">
        <title>Sulfuracidifex tepidarius gen. nov., sp. nov. and transfer of Sulfolobus metallicus Huber and Stetter 1992 to the genus Sulfuracidifex as Sulfuracidifex metallicus comb. nov.</title>
        <authorList>
            <person name="Itoh T."/>
            <person name="Miura T."/>
            <person name="Sakai H.D."/>
            <person name="Kato S."/>
            <person name="Ohkuma M."/>
            <person name="Takashina T."/>
        </authorList>
    </citation>
    <scope>NUCLEOTIDE SEQUENCE [LARGE SCALE GENOMIC DNA]</scope>
    <source>
        <strain evidence="1 2">IC-006</strain>
    </source>
</reference>
<name>A0A510DSZ2_9CREN</name>
<proteinExistence type="predicted"/>
<gene>
    <name evidence="1" type="ORF">IC006_0597</name>
</gene>
<keyword evidence="2" id="KW-1185">Reference proteome</keyword>
<organism evidence="1 2">
    <name type="scientific">Sulfuracidifex tepidarius</name>
    <dbReference type="NCBI Taxonomy" id="1294262"/>
    <lineage>
        <taxon>Archaea</taxon>
        <taxon>Thermoproteota</taxon>
        <taxon>Thermoprotei</taxon>
        <taxon>Sulfolobales</taxon>
        <taxon>Sulfolobaceae</taxon>
        <taxon>Sulfuracidifex</taxon>
    </lineage>
</organism>
<protein>
    <submittedName>
        <fullName evidence="1">Uncharacterized protein</fullName>
    </submittedName>
</protein>
<dbReference type="AlphaFoldDB" id="A0A510DSZ2"/>
<evidence type="ECO:0000313" key="2">
    <source>
        <dbReference type="Proteomes" id="UP000322983"/>
    </source>
</evidence>
<sequence length="75" mass="8971">MLHDIAYIEDKTFINLYSIPLKSCKERPMKQRHKSPRFKYLEAYLVVTFIYYINSMNLRATRRYSSPLAGDHDLV</sequence>
<dbReference type="KEGG" id="step:IC006_0597"/>